<name>A0ABR4GEG7_9EURO</name>
<keyword evidence="7" id="KW-1133">Transmembrane helix</keyword>
<dbReference type="EMBL" id="JBFTWV010000019">
    <property type="protein sequence ID" value="KAL2797387.1"/>
    <property type="molecule type" value="Genomic_DNA"/>
</dbReference>
<evidence type="ECO:0000256" key="2">
    <source>
        <dbReference type="ARBA" id="ARBA00010617"/>
    </source>
</evidence>
<dbReference type="GO" id="GO:0004497">
    <property type="term" value="F:monooxygenase activity"/>
    <property type="evidence" value="ECO:0007669"/>
    <property type="project" value="UniProtKB-KW"/>
</dbReference>
<comment type="cofactor">
    <cofactor evidence="1">
        <name>heme</name>
        <dbReference type="ChEBI" id="CHEBI:30413"/>
    </cofactor>
</comment>
<evidence type="ECO:0000256" key="6">
    <source>
        <dbReference type="ARBA" id="ARBA00023004"/>
    </source>
</evidence>
<evidence type="ECO:0000256" key="4">
    <source>
        <dbReference type="ARBA" id="ARBA00022723"/>
    </source>
</evidence>
<dbReference type="PANTHER" id="PTHR24305:SF232">
    <property type="entry name" value="P450, PUTATIVE (EUROFUNG)-RELATED"/>
    <property type="match status" value="1"/>
</dbReference>
<evidence type="ECO:0000256" key="7">
    <source>
        <dbReference type="SAM" id="Phobius"/>
    </source>
</evidence>
<dbReference type="InterPro" id="IPR036396">
    <property type="entry name" value="Cyt_P450_sf"/>
</dbReference>
<dbReference type="Gene3D" id="1.10.630.10">
    <property type="entry name" value="Cytochrome P450"/>
    <property type="match status" value="1"/>
</dbReference>
<dbReference type="PRINTS" id="PR00385">
    <property type="entry name" value="P450"/>
</dbReference>
<dbReference type="InterPro" id="IPR002403">
    <property type="entry name" value="Cyt_P450_E_grp-IV"/>
</dbReference>
<dbReference type="PANTHER" id="PTHR24305">
    <property type="entry name" value="CYTOCHROME P450"/>
    <property type="match status" value="1"/>
</dbReference>
<keyword evidence="7" id="KW-0472">Membrane</keyword>
<reference evidence="8 9" key="1">
    <citation type="submission" date="2024-07" db="EMBL/GenBank/DDBJ databases">
        <title>Section-level genome sequencing and comparative genomics of Aspergillus sections Usti and Cavernicolus.</title>
        <authorList>
            <consortium name="Lawrence Berkeley National Laboratory"/>
            <person name="Nybo J.L."/>
            <person name="Vesth T.C."/>
            <person name="Theobald S."/>
            <person name="Frisvad J.C."/>
            <person name="Larsen T.O."/>
            <person name="Kjaerboelling I."/>
            <person name="Rothschild-Mancinelli K."/>
            <person name="Lyhne E.K."/>
            <person name="Kogle M.E."/>
            <person name="Barry K."/>
            <person name="Clum A."/>
            <person name="Na H."/>
            <person name="Ledsgaard L."/>
            <person name="Lin J."/>
            <person name="Lipzen A."/>
            <person name="Kuo A."/>
            <person name="Riley R."/>
            <person name="Mondo S."/>
            <person name="Labutti K."/>
            <person name="Haridas S."/>
            <person name="Pangalinan J."/>
            <person name="Salamov A.A."/>
            <person name="Simmons B.A."/>
            <person name="Magnuson J.K."/>
            <person name="Chen J."/>
            <person name="Drula E."/>
            <person name="Henrissat B."/>
            <person name="Wiebenga A."/>
            <person name="Lubbers R.J."/>
            <person name="Gomes A.C."/>
            <person name="Makela M.R."/>
            <person name="Stajich J."/>
            <person name="Grigoriev I.V."/>
            <person name="Mortensen U.H."/>
            <person name="De Vries R.P."/>
            <person name="Baker S.E."/>
            <person name="Andersen M.R."/>
        </authorList>
    </citation>
    <scope>NUCLEOTIDE SEQUENCE [LARGE SCALE GENOMIC DNA]</scope>
    <source>
        <strain evidence="8 9">CBS 209.92</strain>
    </source>
</reference>
<keyword evidence="5" id="KW-0560">Oxidoreductase</keyword>
<organism evidence="8 9">
    <name type="scientific">Aspergillus keveii</name>
    <dbReference type="NCBI Taxonomy" id="714993"/>
    <lineage>
        <taxon>Eukaryota</taxon>
        <taxon>Fungi</taxon>
        <taxon>Dikarya</taxon>
        <taxon>Ascomycota</taxon>
        <taxon>Pezizomycotina</taxon>
        <taxon>Eurotiomycetes</taxon>
        <taxon>Eurotiomycetidae</taxon>
        <taxon>Eurotiales</taxon>
        <taxon>Aspergillaceae</taxon>
        <taxon>Aspergillus</taxon>
        <taxon>Aspergillus subgen. Nidulantes</taxon>
    </lineage>
</organism>
<comment type="similarity">
    <text evidence="2">Belongs to the cytochrome P450 family.</text>
</comment>
<gene>
    <name evidence="8" type="ORF">BJX66DRAFT_335004</name>
</gene>
<dbReference type="Pfam" id="PF00067">
    <property type="entry name" value="p450"/>
    <property type="match status" value="2"/>
</dbReference>
<evidence type="ECO:0000256" key="5">
    <source>
        <dbReference type="ARBA" id="ARBA00023002"/>
    </source>
</evidence>
<dbReference type="Proteomes" id="UP001610563">
    <property type="component" value="Unassembled WGS sequence"/>
</dbReference>
<proteinExistence type="inferred from homology"/>
<comment type="caution">
    <text evidence="8">The sequence shown here is derived from an EMBL/GenBank/DDBJ whole genome shotgun (WGS) entry which is preliminary data.</text>
</comment>
<dbReference type="InterPro" id="IPR050121">
    <property type="entry name" value="Cytochrome_P450_monoxygenase"/>
</dbReference>
<dbReference type="InterPro" id="IPR001128">
    <property type="entry name" value="Cyt_P450"/>
</dbReference>
<keyword evidence="3" id="KW-0349">Heme</keyword>
<keyword evidence="4" id="KW-0479">Metal-binding</keyword>
<accession>A0ABR4GEG7</accession>
<evidence type="ECO:0000313" key="8">
    <source>
        <dbReference type="EMBL" id="KAL2797387.1"/>
    </source>
</evidence>
<protein>
    <submittedName>
        <fullName evidence="8">Cytochrome P450 monooxygenase</fullName>
    </submittedName>
</protein>
<sequence length="608" mass="67519">MDILNNHDNLRTYFPLGTTITTLILLLLLFLYLSLLPARIPGIPSNSSLGTLGDLPSLLSHFQKTGETASWFALQNKAHASPLVQVFLRPFTLKQTPFLLLADFRESRDILTRRGREFDRSSFVADLMGGAVPGHHIVLRTGGAWKRQRRLLQDLMGPKFLGDVAAPRVYGCAIDLVRVWRGKVRLGGGRAFSAREDMMYATVDAILKFSFGDAFVHSTLEAQMGMLQGLDCEETVRLNSVPVQGRGKQGASELDEDTAPAVFGEAPIHPSVRALLNAASIIEELQRSAVPKLTYWWISRKKGYREAQRLKDGYIRDHIARAVRSLEDSDRDEKPGSQFQSAVDLMVAREKQLAQQEGREPDYFSRIMSDEIFGFVVGGHDTTSTTLLWGLKLLTANPEAQSRLRACLQSAHAQAVKERRPPSIKEITHTPIAYFDAVIEEILRCGNTSPIITREATVDTLVLGYPVPKGTNVFMLSNGASFFAPSFDINESARSKTSQASRARKFDESGDMAAFLPERWLVPGSACGANDGAWGFDAMAVPQLVFGLGTRGCYGRRFAYLEMRVLVTLIVWHFELLGVPEGLASWAAVDGLSHQPRECFVRLREIEY</sequence>
<feature type="transmembrane region" description="Helical" evidence="7">
    <location>
        <begin position="12"/>
        <end position="35"/>
    </location>
</feature>
<keyword evidence="8" id="KW-0503">Monooxygenase</keyword>
<evidence type="ECO:0000256" key="3">
    <source>
        <dbReference type="ARBA" id="ARBA00022617"/>
    </source>
</evidence>
<evidence type="ECO:0000313" key="9">
    <source>
        <dbReference type="Proteomes" id="UP001610563"/>
    </source>
</evidence>
<evidence type="ECO:0000256" key="1">
    <source>
        <dbReference type="ARBA" id="ARBA00001971"/>
    </source>
</evidence>
<dbReference type="SUPFAM" id="SSF48264">
    <property type="entry name" value="Cytochrome P450"/>
    <property type="match status" value="1"/>
</dbReference>
<keyword evidence="6" id="KW-0408">Iron</keyword>
<keyword evidence="7" id="KW-0812">Transmembrane</keyword>
<dbReference type="PRINTS" id="PR00465">
    <property type="entry name" value="EP450IV"/>
</dbReference>
<keyword evidence="9" id="KW-1185">Reference proteome</keyword>